<dbReference type="OrthoDB" id="5962859at2759"/>
<evidence type="ECO:0000313" key="2">
    <source>
        <dbReference type="EMBL" id="KAG9470771.1"/>
    </source>
</evidence>
<proteinExistence type="predicted"/>
<sequence>MRLFLCMSLALGLMAIASALKCRMCDFRALSICFYGKDVKDCTGNCTHTKATLGTVSLFSTEGCSDKCETSQNKSDNVFRFNYTVSCCSTDECNSGNSVKVSLSLGLGIGLLWLLNAV</sequence>
<keyword evidence="3" id="KW-1185">Reference proteome</keyword>
<feature type="chain" id="PRO_5036433771" description="UPAR/Ly6 domain-containing protein" evidence="1">
    <location>
        <begin position="20"/>
        <end position="118"/>
    </location>
</feature>
<evidence type="ECO:0000256" key="1">
    <source>
        <dbReference type="SAM" id="SignalP"/>
    </source>
</evidence>
<evidence type="ECO:0000313" key="3">
    <source>
        <dbReference type="Proteomes" id="UP000770717"/>
    </source>
</evidence>
<dbReference type="SUPFAM" id="SSF57302">
    <property type="entry name" value="Snake toxin-like"/>
    <property type="match status" value="1"/>
</dbReference>
<feature type="signal peptide" evidence="1">
    <location>
        <begin position="1"/>
        <end position="19"/>
    </location>
</feature>
<evidence type="ECO:0008006" key="4">
    <source>
        <dbReference type="Google" id="ProtNLM"/>
    </source>
</evidence>
<protein>
    <recommendedName>
        <fullName evidence="4">UPAR/Ly6 domain-containing protein</fullName>
    </recommendedName>
</protein>
<dbReference type="AlphaFoldDB" id="A0A8J6EKU3"/>
<accession>A0A8J6EKU3</accession>
<dbReference type="InterPro" id="IPR045860">
    <property type="entry name" value="Snake_toxin-like_sf"/>
</dbReference>
<comment type="caution">
    <text evidence="2">The sequence shown here is derived from an EMBL/GenBank/DDBJ whole genome shotgun (WGS) entry which is preliminary data.</text>
</comment>
<gene>
    <name evidence="2" type="ORF">GDO78_016775</name>
</gene>
<dbReference type="EMBL" id="WNTK01000223">
    <property type="protein sequence ID" value="KAG9470772.1"/>
    <property type="molecule type" value="Genomic_DNA"/>
</dbReference>
<dbReference type="Proteomes" id="UP000770717">
    <property type="component" value="Unassembled WGS sequence"/>
</dbReference>
<keyword evidence="1" id="KW-0732">Signal</keyword>
<organism evidence="2 3">
    <name type="scientific">Eleutherodactylus coqui</name>
    <name type="common">Puerto Rican coqui</name>
    <dbReference type="NCBI Taxonomy" id="57060"/>
    <lineage>
        <taxon>Eukaryota</taxon>
        <taxon>Metazoa</taxon>
        <taxon>Chordata</taxon>
        <taxon>Craniata</taxon>
        <taxon>Vertebrata</taxon>
        <taxon>Euteleostomi</taxon>
        <taxon>Amphibia</taxon>
        <taxon>Batrachia</taxon>
        <taxon>Anura</taxon>
        <taxon>Neobatrachia</taxon>
        <taxon>Hyloidea</taxon>
        <taxon>Eleutherodactylidae</taxon>
        <taxon>Eleutherodactylinae</taxon>
        <taxon>Eleutherodactylus</taxon>
        <taxon>Eleutherodactylus</taxon>
    </lineage>
</organism>
<dbReference type="EMBL" id="WNTK01000223">
    <property type="protein sequence ID" value="KAG9470771.1"/>
    <property type="molecule type" value="Genomic_DNA"/>
</dbReference>
<name>A0A8J6EKU3_ELECQ</name>
<reference evidence="2" key="1">
    <citation type="thesis" date="2020" institute="ProQuest LLC" country="789 East Eisenhower Parkway, Ann Arbor, MI, USA">
        <title>Comparative Genomics and Chromosome Evolution.</title>
        <authorList>
            <person name="Mudd A.B."/>
        </authorList>
    </citation>
    <scope>NUCLEOTIDE SEQUENCE</scope>
    <source>
        <strain evidence="2">HN-11 Male</strain>
        <tissue evidence="2">Kidney and liver</tissue>
    </source>
</reference>